<name>A0AA86NHY7_9EUKA</name>
<keyword evidence="3" id="KW-1185">Reference proteome</keyword>
<dbReference type="AlphaFoldDB" id="A0AA86NHY7"/>
<evidence type="ECO:0000313" key="2">
    <source>
        <dbReference type="EMBL" id="CAL5977942.1"/>
    </source>
</evidence>
<dbReference type="EMBL" id="CATOUU010000171">
    <property type="protein sequence ID" value="CAI9919336.1"/>
    <property type="molecule type" value="Genomic_DNA"/>
</dbReference>
<proteinExistence type="predicted"/>
<protein>
    <submittedName>
        <fullName evidence="2">Hypothetical_protein</fullName>
    </submittedName>
</protein>
<evidence type="ECO:0000313" key="3">
    <source>
        <dbReference type="Proteomes" id="UP001642409"/>
    </source>
</evidence>
<evidence type="ECO:0000313" key="1">
    <source>
        <dbReference type="EMBL" id="CAI9919336.1"/>
    </source>
</evidence>
<sequence>MSCTQLQDKFKQLRLLGSFKPAVTQMSFSAKFKQLRLVKFYKGDTSEILFQDRQMYCSLVMSFKAEISLIKFDDRSNLVNQSDQDRNDKSFSQLDTVSSLSFGQLTIRSSYQMSQDIQDISYHQNDAMYGSGHIILLQNILFLQA</sequence>
<comment type="caution">
    <text evidence="1">The sequence shown here is derived from an EMBL/GenBank/DDBJ whole genome shotgun (WGS) entry which is preliminary data.</text>
</comment>
<accession>A0AA86NHY7</accession>
<reference evidence="1" key="1">
    <citation type="submission" date="2023-06" db="EMBL/GenBank/DDBJ databases">
        <authorList>
            <person name="Kurt Z."/>
        </authorList>
    </citation>
    <scope>NUCLEOTIDE SEQUENCE</scope>
</reference>
<dbReference type="EMBL" id="CAXDID020000008">
    <property type="protein sequence ID" value="CAL5977942.1"/>
    <property type="molecule type" value="Genomic_DNA"/>
</dbReference>
<reference evidence="2 3" key="2">
    <citation type="submission" date="2024-07" db="EMBL/GenBank/DDBJ databases">
        <authorList>
            <person name="Akdeniz Z."/>
        </authorList>
    </citation>
    <scope>NUCLEOTIDE SEQUENCE [LARGE SCALE GENOMIC DNA]</scope>
</reference>
<gene>
    <name evidence="2" type="ORF">HINF_LOCUS4551</name>
    <name evidence="1" type="ORF">HINF_LOCUS6981</name>
</gene>
<dbReference type="Proteomes" id="UP001642409">
    <property type="component" value="Unassembled WGS sequence"/>
</dbReference>
<organism evidence="1">
    <name type="scientific">Hexamita inflata</name>
    <dbReference type="NCBI Taxonomy" id="28002"/>
    <lineage>
        <taxon>Eukaryota</taxon>
        <taxon>Metamonada</taxon>
        <taxon>Diplomonadida</taxon>
        <taxon>Hexamitidae</taxon>
        <taxon>Hexamitinae</taxon>
        <taxon>Hexamita</taxon>
    </lineage>
</organism>